<protein>
    <submittedName>
        <fullName evidence="2">Uncharacterized protein</fullName>
    </submittedName>
</protein>
<sequence length="77" mass="8630">GSDEALTYIKTFLYSGDLGSEKVVKAIESGKIEELERELEELRRNSISKQDVIKVVQQALMKTNGQMEVKVISPMLS</sequence>
<dbReference type="AlphaFoldDB" id="X1R605"/>
<keyword evidence="1" id="KW-0175">Coiled coil</keyword>
<gene>
    <name evidence="2" type="ORF">S12H4_22472</name>
</gene>
<organism evidence="2">
    <name type="scientific">marine sediment metagenome</name>
    <dbReference type="NCBI Taxonomy" id="412755"/>
    <lineage>
        <taxon>unclassified sequences</taxon>
        <taxon>metagenomes</taxon>
        <taxon>ecological metagenomes</taxon>
    </lineage>
</organism>
<evidence type="ECO:0000256" key="1">
    <source>
        <dbReference type="SAM" id="Coils"/>
    </source>
</evidence>
<comment type="caution">
    <text evidence="2">The sequence shown here is derived from an EMBL/GenBank/DDBJ whole genome shotgun (WGS) entry which is preliminary data.</text>
</comment>
<reference evidence="2" key="1">
    <citation type="journal article" date="2014" name="Front. Microbiol.">
        <title>High frequency of phylogenetically diverse reductive dehalogenase-homologous genes in deep subseafloor sedimentary metagenomes.</title>
        <authorList>
            <person name="Kawai M."/>
            <person name="Futagami T."/>
            <person name="Toyoda A."/>
            <person name="Takaki Y."/>
            <person name="Nishi S."/>
            <person name="Hori S."/>
            <person name="Arai W."/>
            <person name="Tsubouchi T."/>
            <person name="Morono Y."/>
            <person name="Uchiyama I."/>
            <person name="Ito T."/>
            <person name="Fujiyama A."/>
            <person name="Inagaki F."/>
            <person name="Takami H."/>
        </authorList>
    </citation>
    <scope>NUCLEOTIDE SEQUENCE</scope>
    <source>
        <strain evidence="2">Expedition CK06-06</strain>
    </source>
</reference>
<feature type="non-terminal residue" evidence="2">
    <location>
        <position position="1"/>
    </location>
</feature>
<proteinExistence type="predicted"/>
<accession>X1R605</accession>
<feature type="coiled-coil region" evidence="1">
    <location>
        <begin position="25"/>
        <end position="52"/>
    </location>
</feature>
<name>X1R605_9ZZZZ</name>
<evidence type="ECO:0000313" key="2">
    <source>
        <dbReference type="EMBL" id="GAI75968.1"/>
    </source>
</evidence>
<dbReference type="EMBL" id="BARW01011725">
    <property type="protein sequence ID" value="GAI75968.1"/>
    <property type="molecule type" value="Genomic_DNA"/>
</dbReference>